<proteinExistence type="predicted"/>
<dbReference type="RefSeq" id="WP_324664288.1">
    <property type="nucleotide sequence ID" value="NZ_CP141531.1"/>
</dbReference>
<evidence type="ECO:0000313" key="1">
    <source>
        <dbReference type="EMBL" id="WRO06736.1"/>
    </source>
</evidence>
<evidence type="ECO:0000313" key="2">
    <source>
        <dbReference type="Proteomes" id="UP001327986"/>
    </source>
</evidence>
<organism evidence="1 2">
    <name type="scientific">Dehalococcoides mccartyi</name>
    <dbReference type="NCBI Taxonomy" id="61435"/>
    <lineage>
        <taxon>Bacteria</taxon>
        <taxon>Bacillati</taxon>
        <taxon>Chloroflexota</taxon>
        <taxon>Dehalococcoidia</taxon>
        <taxon>Dehalococcoidales</taxon>
        <taxon>Dehalococcoidaceae</taxon>
        <taxon>Dehalococcoides</taxon>
    </lineage>
</organism>
<name>A0AB38Z862_9CHLR</name>
<dbReference type="EMBL" id="CP141531">
    <property type="protein sequence ID" value="WRO06736.1"/>
    <property type="molecule type" value="Genomic_DNA"/>
</dbReference>
<dbReference type="Proteomes" id="UP001327986">
    <property type="component" value="Chromosome"/>
</dbReference>
<protein>
    <submittedName>
        <fullName evidence="1">Uncharacterized protein</fullName>
    </submittedName>
</protein>
<dbReference type="AlphaFoldDB" id="A0AB38Z862"/>
<gene>
    <name evidence="1" type="ORF">VLL09_04925</name>
</gene>
<reference evidence="1" key="1">
    <citation type="submission" date="2023-12" db="EMBL/GenBank/DDBJ databases">
        <title>Isolation of organohalide respiring bacteria Dehalococcoides mccartyi strain GPTCE1 in groundwater collected near a chemical plant in Suzhou, China.</title>
        <authorList>
            <person name="Liu G."/>
        </authorList>
    </citation>
    <scope>NUCLEOTIDE SEQUENCE</scope>
    <source>
        <strain evidence="1">GPTCE1</strain>
    </source>
</reference>
<accession>A0AB38Z862</accession>
<sequence>MMPGILIGGKDASGKKVDIAYIDYGSVITQTGGLADVKITQMIPRAYSDGMFGYDFARVNPECLGVGIDAPAIQRTWENLEKQGFPLDELITGLVLLDIIQILRGIPASTPGYVHRFYSTTPSFSPLVEMVGYIGEIWTYPPEYHIGLDNRLGELRKNLKGIFRSNNLGKASQVDYLKAVNQAGISILSKESEFNVVKHLLGIDFKCEFLKSGTKPTPDLTITKKTGNLSCEVKSRIVENVFQNIVNEGQTRGLIGPDPLSLPPESIFALLSWATFSTIKRAMDEQKSQILFCDLSRTFIGLMFPALESFWKINLNFSEATEHACTLANNGEQVIIAFVSLPGITHHFKATVFKRSDIEPTGKALWDLNKELSLQSPQLAKFLSEIFKTE</sequence>